<proteinExistence type="inferred from homology"/>
<dbReference type="PANTHER" id="PTHR10188:SF6">
    <property type="entry name" value="N(4)-(BETA-N-ACETYLGLUCOSAMINYL)-L-ASPARAGINASE"/>
    <property type="match status" value="1"/>
</dbReference>
<dbReference type="CDD" id="cd04513">
    <property type="entry name" value="Glycosylasparaginase"/>
    <property type="match status" value="1"/>
</dbReference>
<dbReference type="PANTHER" id="PTHR10188">
    <property type="entry name" value="L-ASPARAGINASE"/>
    <property type="match status" value="1"/>
</dbReference>
<evidence type="ECO:0008006" key="8">
    <source>
        <dbReference type="Google" id="ProtNLM"/>
    </source>
</evidence>
<feature type="chain" id="PRO_5035765275" description="N(4)-(Beta-N-acetylglucosaminyl)-L-asparaginase" evidence="5">
    <location>
        <begin position="20"/>
        <end position="358"/>
    </location>
</feature>
<evidence type="ECO:0000256" key="5">
    <source>
        <dbReference type="SAM" id="SignalP"/>
    </source>
</evidence>
<evidence type="ECO:0000256" key="2">
    <source>
        <dbReference type="PIRSR" id="PIRSR600246-1"/>
    </source>
</evidence>
<keyword evidence="7" id="KW-1185">Reference proteome</keyword>
<dbReference type="InterPro" id="IPR000246">
    <property type="entry name" value="Peptidase_T2"/>
</dbReference>
<dbReference type="Gene3D" id="3.60.20.30">
    <property type="entry name" value="(Glycosyl)asparaginase"/>
    <property type="match status" value="1"/>
</dbReference>
<comment type="similarity">
    <text evidence="1">Belongs to the Ntn-hydrolase family.</text>
</comment>
<dbReference type="AlphaFoldDB" id="A0A8R1DGE7"/>
<evidence type="ECO:0000256" key="3">
    <source>
        <dbReference type="PIRSR" id="PIRSR600246-2"/>
    </source>
</evidence>
<evidence type="ECO:0000313" key="7">
    <source>
        <dbReference type="Proteomes" id="UP000005237"/>
    </source>
</evidence>
<dbReference type="GO" id="GO:0005764">
    <property type="term" value="C:lysosome"/>
    <property type="evidence" value="ECO:0007669"/>
    <property type="project" value="TreeGrafter"/>
</dbReference>
<dbReference type="Pfam" id="PF01112">
    <property type="entry name" value="Asparaginase_2"/>
    <property type="match status" value="1"/>
</dbReference>
<feature type="active site" description="Nucleophile" evidence="2">
    <location>
        <position position="207"/>
    </location>
</feature>
<feature type="site" description="Cleavage; by autolysis" evidence="4">
    <location>
        <begin position="206"/>
        <end position="207"/>
    </location>
</feature>
<accession>A0A8R1DGE7</accession>
<keyword evidence="5" id="KW-0732">Signal</keyword>
<dbReference type="EnsemblMetazoa" id="CJA01785.1">
    <property type="protein sequence ID" value="CJA01785.1"/>
    <property type="gene ID" value="WBGene00120989"/>
</dbReference>
<sequence length="358" mass="38503">MILFLVCFLYCSQLEVAVSDDNIPMVISTWDSDGFIKATKNAIASTLVGGRMYGLVEGLSTCEALQCDTTVGFGGSPDENGETCLDSMVFDAEGMRVGAVANLHRIRDAAKVAWGVMNYTKHTLLVGESATQFAKSIGFKEQEMSTNETKGWIESWKSSKCQPNFWKNVSPDPSGSCGPYQPNALLSSGGRFSNQVGFHVEKNNHDTIGMVVYDLDNKFSAGTSSNGARFKIPGRVGDSPIPGAGAYANSYGGCAATGDGDVMMRFLPSYYTVLQMELGAKPSKATHKAIKRILDAYPKFSGAIVAMNSRGQTGVACANMKTFGYNIAYRNGTVVTTKTGCLTPKTVLKHEKNKEMPI</sequence>
<protein>
    <recommendedName>
        <fullName evidence="8">N(4)-(Beta-N-acetylglucosaminyl)-L-asparaginase</fullName>
    </recommendedName>
</protein>
<dbReference type="SUPFAM" id="SSF56235">
    <property type="entry name" value="N-terminal nucleophile aminohydrolases (Ntn hydrolases)"/>
    <property type="match status" value="1"/>
</dbReference>
<evidence type="ECO:0000256" key="4">
    <source>
        <dbReference type="PIRSR" id="PIRSR600246-3"/>
    </source>
</evidence>
<reference evidence="7" key="1">
    <citation type="submission" date="2010-08" db="EMBL/GenBank/DDBJ databases">
        <authorList>
            <consortium name="Caenorhabditis japonica Sequencing Consortium"/>
            <person name="Wilson R.K."/>
        </authorList>
    </citation>
    <scope>NUCLEOTIDE SEQUENCE [LARGE SCALE GENOMIC DNA]</scope>
    <source>
        <strain evidence="7">DF5081</strain>
    </source>
</reference>
<reference evidence="6" key="2">
    <citation type="submission" date="2022-06" db="UniProtKB">
        <authorList>
            <consortium name="EnsemblMetazoa"/>
        </authorList>
    </citation>
    <scope>IDENTIFICATION</scope>
    <source>
        <strain evidence="6">DF5081</strain>
    </source>
</reference>
<evidence type="ECO:0000256" key="1">
    <source>
        <dbReference type="ARBA" id="ARBA00010872"/>
    </source>
</evidence>
<dbReference type="GO" id="GO:0003948">
    <property type="term" value="F:N4-(beta-N-acetylglucosaminyl)-L-asparaginase activity"/>
    <property type="evidence" value="ECO:0007669"/>
    <property type="project" value="TreeGrafter"/>
</dbReference>
<name>A0A8R1DGE7_CAEJA</name>
<evidence type="ECO:0000313" key="6">
    <source>
        <dbReference type="EnsemblMetazoa" id="CJA01785.1"/>
    </source>
</evidence>
<organism evidence="6 7">
    <name type="scientific">Caenorhabditis japonica</name>
    <dbReference type="NCBI Taxonomy" id="281687"/>
    <lineage>
        <taxon>Eukaryota</taxon>
        <taxon>Metazoa</taxon>
        <taxon>Ecdysozoa</taxon>
        <taxon>Nematoda</taxon>
        <taxon>Chromadorea</taxon>
        <taxon>Rhabditida</taxon>
        <taxon>Rhabditina</taxon>
        <taxon>Rhabditomorpha</taxon>
        <taxon>Rhabditoidea</taxon>
        <taxon>Rhabditidae</taxon>
        <taxon>Peloderinae</taxon>
        <taxon>Caenorhabditis</taxon>
    </lineage>
</organism>
<feature type="binding site" evidence="3">
    <location>
        <begin position="257"/>
        <end position="260"/>
    </location>
    <ligand>
        <name>substrate</name>
    </ligand>
</feature>
<dbReference type="Proteomes" id="UP000005237">
    <property type="component" value="Unassembled WGS sequence"/>
</dbReference>
<feature type="signal peptide" evidence="5">
    <location>
        <begin position="1"/>
        <end position="19"/>
    </location>
</feature>
<dbReference type="InterPro" id="IPR029055">
    <property type="entry name" value="Ntn_hydrolases_N"/>
</dbReference>
<dbReference type="OMA" id="YKPIINI"/>
<feature type="binding site" evidence="3">
    <location>
        <begin position="235"/>
        <end position="238"/>
    </location>
    <ligand>
        <name>substrate</name>
    </ligand>
</feature>